<sequence>MTLLDAVVVGSGPNGLAAAVTLARAGLRVRVLEAQPTAGGGARTLSASAMGFTLPDAGPVAPGVAPPAGTDPSTEPGAPTRPELLFDLCSAVHPMAWASPFFSAFDLPARGVELRVPEVSYAQPLDGGRAALAFHDLDRTVAGLGPDGPAWRALIGTLAESWEHVAALVLGDKRTVTGMTGSLGVPGPSPAHGEAVHRGPTVAGVRAALRYGTGLLELGTGRDVRRFSGDLAPALLAGVAAHGIARVPSAAAAGAALLLAALAHGPGGWPLPVGGSGAITAALVADLVAHGGEIETERPVRTGRDLPPARAYLFDTAPGAVAQILGGRLGRRPRRSLGAFRHGNGVAKVDFVLSGPVPWAAPGVELAGTVHLGGTRTEVAAAEAAVARGHHAERPVALLSDPAVTDPAREVGGLRPLWTYAHVPAFSSRDVTEEVTAQIERFAPGFRDLVVAARCTPADRIADHNANYVGGDIAAGAATLGRYLGLPGAAGRWDPYAGGAEGVYLCSASVPPGPGVHGMGGWHAARRALVRDFDVRSAPSLAPTPGALHSHPESANNGLALSDRE</sequence>
<reference evidence="2" key="1">
    <citation type="submission" date="2022-01" db="EMBL/GenBank/DDBJ databases">
        <title>Antribacter sp. nov., isolated from Guizhou of China.</title>
        <authorList>
            <person name="Chengliang C."/>
            <person name="Ya Z."/>
        </authorList>
    </citation>
    <scope>NUCLEOTIDE SEQUENCE</scope>
    <source>
        <strain evidence="2">KLBMP 9083</strain>
    </source>
</reference>
<protein>
    <submittedName>
        <fullName evidence="2">NAD(P)/FAD-dependent oxidoreductase</fullName>
    </submittedName>
</protein>
<dbReference type="RefSeq" id="WP_236090002.1">
    <property type="nucleotide sequence ID" value="NZ_JAKGSG010000040.1"/>
</dbReference>
<dbReference type="Proteomes" id="UP001165405">
    <property type="component" value="Unassembled WGS sequence"/>
</dbReference>
<dbReference type="AlphaFoldDB" id="A0AA41QEX6"/>
<dbReference type="Pfam" id="PF13450">
    <property type="entry name" value="NAD_binding_8"/>
    <property type="match status" value="1"/>
</dbReference>
<accession>A0AA41QEX6</accession>
<dbReference type="PANTHER" id="PTHR10668">
    <property type="entry name" value="PHYTOENE DEHYDROGENASE"/>
    <property type="match status" value="1"/>
</dbReference>
<comment type="caution">
    <text evidence="2">The sequence shown here is derived from an EMBL/GenBank/DDBJ whole genome shotgun (WGS) entry which is preliminary data.</text>
</comment>
<evidence type="ECO:0000256" key="1">
    <source>
        <dbReference type="SAM" id="MobiDB-lite"/>
    </source>
</evidence>
<feature type="compositionally biased region" description="Low complexity" evidence="1">
    <location>
        <begin position="58"/>
        <end position="68"/>
    </location>
</feature>
<proteinExistence type="predicted"/>
<dbReference type="EMBL" id="JAKGSG010000040">
    <property type="protein sequence ID" value="MCF4122209.1"/>
    <property type="molecule type" value="Genomic_DNA"/>
</dbReference>
<name>A0AA41QEX6_9MICO</name>
<dbReference type="Gene3D" id="3.50.50.60">
    <property type="entry name" value="FAD/NAD(P)-binding domain"/>
    <property type="match status" value="1"/>
</dbReference>
<keyword evidence="3" id="KW-1185">Reference proteome</keyword>
<evidence type="ECO:0000313" key="2">
    <source>
        <dbReference type="EMBL" id="MCF4122209.1"/>
    </source>
</evidence>
<gene>
    <name evidence="2" type="ORF">L1785_14610</name>
</gene>
<organism evidence="2 3">
    <name type="scientific">Antribacter soli</name>
    <dbReference type="NCBI Taxonomy" id="2910976"/>
    <lineage>
        <taxon>Bacteria</taxon>
        <taxon>Bacillati</taxon>
        <taxon>Actinomycetota</taxon>
        <taxon>Actinomycetes</taxon>
        <taxon>Micrococcales</taxon>
        <taxon>Promicromonosporaceae</taxon>
        <taxon>Antribacter</taxon>
    </lineage>
</organism>
<feature type="region of interest" description="Disordered" evidence="1">
    <location>
        <begin position="58"/>
        <end position="81"/>
    </location>
</feature>
<dbReference type="InterPro" id="IPR036188">
    <property type="entry name" value="FAD/NAD-bd_sf"/>
</dbReference>
<evidence type="ECO:0000313" key="3">
    <source>
        <dbReference type="Proteomes" id="UP001165405"/>
    </source>
</evidence>
<dbReference type="SUPFAM" id="SSF51905">
    <property type="entry name" value="FAD/NAD(P)-binding domain"/>
    <property type="match status" value="1"/>
</dbReference>
<dbReference type="PANTHER" id="PTHR10668:SF105">
    <property type="entry name" value="DEHYDROGENASE-RELATED"/>
    <property type="match status" value="1"/>
</dbReference>
<feature type="region of interest" description="Disordered" evidence="1">
    <location>
        <begin position="540"/>
        <end position="565"/>
    </location>
</feature>